<evidence type="ECO:0000256" key="4">
    <source>
        <dbReference type="ARBA" id="ARBA00022723"/>
    </source>
</evidence>
<dbReference type="Pfam" id="PF05343">
    <property type="entry name" value="Peptidase_M42"/>
    <property type="match status" value="1"/>
</dbReference>
<keyword evidence="8" id="KW-1185">Reference proteome</keyword>
<reference evidence="7 8" key="1">
    <citation type="submission" date="2024-01" db="EMBL/GenBank/DDBJ databases">
        <title>Description of Olsenella sp. nov., isolated from pig feces.</title>
        <authorList>
            <person name="Chang Y.-H."/>
        </authorList>
    </citation>
    <scope>NUCLEOTIDE SEQUENCE [LARGE SCALE GENOMIC DNA]</scope>
    <source>
        <strain evidence="7 8">YH-ols2223</strain>
    </source>
</reference>
<dbReference type="EMBL" id="JAZGJQ010000006">
    <property type="protein sequence ID" value="MEE6147623.1"/>
    <property type="molecule type" value="Genomic_DNA"/>
</dbReference>
<evidence type="ECO:0000256" key="5">
    <source>
        <dbReference type="ARBA" id="ARBA00022801"/>
    </source>
</evidence>
<evidence type="ECO:0000256" key="3">
    <source>
        <dbReference type="ARBA" id="ARBA00022670"/>
    </source>
</evidence>
<protein>
    <submittedName>
        <fullName evidence="7">M20/M25/M40 family metallo-hydrolase</fullName>
    </submittedName>
</protein>
<dbReference type="SUPFAM" id="SSF53187">
    <property type="entry name" value="Zn-dependent exopeptidases"/>
    <property type="match status" value="1"/>
</dbReference>
<dbReference type="Gene3D" id="3.40.630.10">
    <property type="entry name" value="Zn peptidases"/>
    <property type="match status" value="1"/>
</dbReference>
<comment type="similarity">
    <text evidence="1 6">Belongs to the peptidase M42 family.</text>
</comment>
<dbReference type="SUPFAM" id="SSF101821">
    <property type="entry name" value="Aminopeptidase/glucanase lid domain"/>
    <property type="match status" value="1"/>
</dbReference>
<dbReference type="InterPro" id="IPR023367">
    <property type="entry name" value="Peptidase_M42_dom2"/>
</dbReference>
<comment type="caution">
    <text evidence="7">The sequence shown here is derived from an EMBL/GenBank/DDBJ whole genome shotgun (WGS) entry which is preliminary data.</text>
</comment>
<evidence type="ECO:0000256" key="1">
    <source>
        <dbReference type="ARBA" id="ARBA00006272"/>
    </source>
</evidence>
<keyword evidence="2" id="KW-0031">Aminopeptidase</keyword>
<sequence length="381" mass="41445">MASESERGTAARAAAAPLDEAARRAAAERLGLDGIDPARLRDLTEELVGVDSTVGYYPEIHEFLASRLEGMGYEPFVDNKATMYVRVPGEDGSRTVCVGAHLDTIGLIVRGFNDDGTLRVRNLGGINYHSIEGETCRIHCRDGRVVPGQVICKRHSTHVFADARTVERDEDNMSVSIVGDVDSPADARALGVTQGAICSIDPHFQAFDNGYIVSRHIDDKAAVAVLLDVLDWLARSGRKPAFDTLFAFPIYEEIGHGGAYVPPEVAEYVALDITLIGPDYDSDEHSVGVIVSDHKGPYDWNLSNRLIRCAEEVCDEGRWNTQVCFHYSTDANAASVLGRNLASGAFGMACLSSHGRERCHVDAIVETERLCRAYVMGECLG</sequence>
<dbReference type="Proteomes" id="UP001332931">
    <property type="component" value="Unassembled WGS sequence"/>
</dbReference>
<dbReference type="InterPro" id="IPR051464">
    <property type="entry name" value="Peptidase_M42_aminopept"/>
</dbReference>
<accession>A0ABU7RAJ8</accession>
<keyword evidence="5" id="KW-0378">Hydrolase</keyword>
<evidence type="ECO:0000313" key="8">
    <source>
        <dbReference type="Proteomes" id="UP001332931"/>
    </source>
</evidence>
<gene>
    <name evidence="7" type="ORF">VXJ25_06480</name>
</gene>
<evidence type="ECO:0000313" key="7">
    <source>
        <dbReference type="EMBL" id="MEE6147623.1"/>
    </source>
</evidence>
<organism evidence="7 8">
    <name type="scientific">Olsenella absiana</name>
    <dbReference type="NCBI Taxonomy" id="3115222"/>
    <lineage>
        <taxon>Bacteria</taxon>
        <taxon>Bacillati</taxon>
        <taxon>Actinomycetota</taxon>
        <taxon>Coriobacteriia</taxon>
        <taxon>Coriobacteriales</taxon>
        <taxon>Atopobiaceae</taxon>
        <taxon>Olsenella</taxon>
    </lineage>
</organism>
<dbReference type="PIRSF" id="PIRSF001123">
    <property type="entry name" value="PepA_GA"/>
    <property type="match status" value="1"/>
</dbReference>
<dbReference type="InterPro" id="IPR008007">
    <property type="entry name" value="Peptidase_M42"/>
</dbReference>
<keyword evidence="3" id="KW-0645">Protease</keyword>
<keyword evidence="4" id="KW-0479">Metal-binding</keyword>
<dbReference type="Gene3D" id="2.40.30.40">
    <property type="entry name" value="Peptidase M42, domain 2"/>
    <property type="match status" value="1"/>
</dbReference>
<evidence type="ECO:0000256" key="2">
    <source>
        <dbReference type="ARBA" id="ARBA00022438"/>
    </source>
</evidence>
<dbReference type="PANTHER" id="PTHR32481">
    <property type="entry name" value="AMINOPEPTIDASE"/>
    <property type="match status" value="1"/>
</dbReference>
<proteinExistence type="inferred from homology"/>
<dbReference type="RefSeq" id="WP_330958391.1">
    <property type="nucleotide sequence ID" value="NZ_JAZGJQ010000006.1"/>
</dbReference>
<dbReference type="PANTHER" id="PTHR32481:SF7">
    <property type="entry name" value="AMINOPEPTIDASE YHFE-RELATED"/>
    <property type="match status" value="1"/>
</dbReference>
<evidence type="ECO:0000256" key="6">
    <source>
        <dbReference type="PIRNR" id="PIRNR001123"/>
    </source>
</evidence>
<name>A0ABU7RAJ8_9ACTN</name>